<dbReference type="OrthoDB" id="6357136at2759"/>
<dbReference type="KEGG" id="ffu:CLAFUR5_06539"/>
<accession>A0A9Q8LHI9</accession>
<dbReference type="OMA" id="HANMLLV"/>
<name>A0A9Q8LHI9_PASFU</name>
<reference evidence="1" key="2">
    <citation type="journal article" date="2022" name="Microb. Genom.">
        <title>A chromosome-scale genome assembly of the tomato pathogen Cladosporium fulvum reveals a compartmentalized genome architecture and the presence of a dispensable chromosome.</title>
        <authorList>
            <person name="Zaccaron A.Z."/>
            <person name="Chen L.H."/>
            <person name="Samaras A."/>
            <person name="Stergiopoulos I."/>
        </authorList>
    </citation>
    <scope>NUCLEOTIDE SEQUENCE</scope>
    <source>
        <strain evidence="1">Race5_Kim</strain>
    </source>
</reference>
<evidence type="ECO:0000313" key="1">
    <source>
        <dbReference type="EMBL" id="UJO17546.1"/>
    </source>
</evidence>
<dbReference type="Pfam" id="PF16062">
    <property type="entry name" value="MavL-like"/>
    <property type="match status" value="2"/>
</dbReference>
<protein>
    <submittedName>
        <fullName evidence="1">Uncharacterized protein</fullName>
    </submittedName>
</protein>
<organism evidence="1 2">
    <name type="scientific">Passalora fulva</name>
    <name type="common">Tomato leaf mold</name>
    <name type="synonym">Cladosporium fulvum</name>
    <dbReference type="NCBI Taxonomy" id="5499"/>
    <lineage>
        <taxon>Eukaryota</taxon>
        <taxon>Fungi</taxon>
        <taxon>Dikarya</taxon>
        <taxon>Ascomycota</taxon>
        <taxon>Pezizomycotina</taxon>
        <taxon>Dothideomycetes</taxon>
        <taxon>Dothideomycetidae</taxon>
        <taxon>Mycosphaerellales</taxon>
        <taxon>Mycosphaerellaceae</taxon>
        <taxon>Fulvia</taxon>
    </lineage>
</organism>
<evidence type="ECO:0000313" key="2">
    <source>
        <dbReference type="Proteomes" id="UP000756132"/>
    </source>
</evidence>
<dbReference type="EMBL" id="CP090167">
    <property type="protein sequence ID" value="UJO17546.1"/>
    <property type="molecule type" value="Genomic_DNA"/>
</dbReference>
<proteinExistence type="predicted"/>
<reference evidence="1" key="1">
    <citation type="submission" date="2021-12" db="EMBL/GenBank/DDBJ databases">
        <authorList>
            <person name="Zaccaron A."/>
            <person name="Stergiopoulos I."/>
        </authorList>
    </citation>
    <scope>NUCLEOTIDE SEQUENCE</scope>
    <source>
        <strain evidence="1">Race5_Kim</strain>
    </source>
</reference>
<dbReference type="AlphaFoldDB" id="A0A9Q8LHI9"/>
<keyword evidence="2" id="KW-1185">Reference proteome</keyword>
<gene>
    <name evidence="1" type="ORF">CLAFUR5_06539</name>
</gene>
<sequence length="411" mass="45667">MSQSNDGPRLTLDRLFVRPPIKTNSIRNFPPKIIKSDAAATRIIVHPNFPTLASNFLKHELQHGSSHEQSLYKDLTWRTLTSRLIEKRPLAFLGRSDQCTTLRDGRRLNNGKQQWDRNGTEEQHLNEVLMLKNYLSYDEIMLGSLIGVSGPSYFINSGSRNHCGRPDQEPFFEQRGVIMGLVGARFERDDRMDCVFILPPVEEPRMHPELTEIFVNFSEGKRDEAKEFDEVMYSARIRITAEVLLLEANARAAEQGTKAYVYVVGLGLGVWQHSSAQNDLYVRTCAAAISALPLPSIATIEFGWVSCSPASQSAAIKAGNPKGIELLFSRRDPASKRAGRYQDHLLVLSYAWDGNAFPGNEYWQGSLAGSGDPAAACMSTIGELHNPMVNEGLLGRACVVGEGQREDGEGK</sequence>
<dbReference type="RefSeq" id="XP_047761912.1">
    <property type="nucleotide sequence ID" value="XM_047905687.1"/>
</dbReference>
<dbReference type="InterPro" id="IPR032063">
    <property type="entry name" value="MavL-like"/>
</dbReference>
<dbReference type="Proteomes" id="UP000756132">
    <property type="component" value="Chromosome 5"/>
</dbReference>
<dbReference type="GeneID" id="71986417"/>